<dbReference type="Proteomes" id="UP000620124">
    <property type="component" value="Unassembled WGS sequence"/>
</dbReference>
<keyword evidence="2" id="KW-0560">Oxidoreductase</keyword>
<comment type="caution">
    <text evidence="4">The sequence shown here is derived from an EMBL/GenBank/DDBJ whole genome shotgun (WGS) entry which is preliminary data.</text>
</comment>
<comment type="similarity">
    <text evidence="3">Belongs to the ustYa family.</text>
</comment>
<dbReference type="PANTHER" id="PTHR33365:SF11">
    <property type="entry name" value="TAT PATHWAY SIGNAL SEQUENCE"/>
    <property type="match status" value="1"/>
</dbReference>
<evidence type="ECO:0000313" key="5">
    <source>
        <dbReference type="Proteomes" id="UP000620124"/>
    </source>
</evidence>
<dbReference type="GO" id="GO:0043386">
    <property type="term" value="P:mycotoxin biosynthetic process"/>
    <property type="evidence" value="ECO:0007669"/>
    <property type="project" value="InterPro"/>
</dbReference>
<evidence type="ECO:0000256" key="3">
    <source>
        <dbReference type="ARBA" id="ARBA00035112"/>
    </source>
</evidence>
<gene>
    <name evidence="4" type="ORF">MVEN_00464800</name>
</gene>
<reference evidence="4" key="1">
    <citation type="submission" date="2020-05" db="EMBL/GenBank/DDBJ databases">
        <title>Mycena genomes resolve the evolution of fungal bioluminescence.</title>
        <authorList>
            <person name="Tsai I.J."/>
        </authorList>
    </citation>
    <scope>NUCLEOTIDE SEQUENCE</scope>
    <source>
        <strain evidence="4">CCC161011</strain>
    </source>
</reference>
<dbReference type="AlphaFoldDB" id="A0A8H6YRH5"/>
<evidence type="ECO:0000256" key="1">
    <source>
        <dbReference type="ARBA" id="ARBA00004685"/>
    </source>
</evidence>
<dbReference type="GO" id="GO:0016787">
    <property type="term" value="F:hydrolase activity"/>
    <property type="evidence" value="ECO:0007669"/>
    <property type="project" value="UniProtKB-KW"/>
</dbReference>
<evidence type="ECO:0000313" key="4">
    <source>
        <dbReference type="EMBL" id="KAF7365898.1"/>
    </source>
</evidence>
<organism evidence="4 5">
    <name type="scientific">Mycena venus</name>
    <dbReference type="NCBI Taxonomy" id="2733690"/>
    <lineage>
        <taxon>Eukaryota</taxon>
        <taxon>Fungi</taxon>
        <taxon>Dikarya</taxon>
        <taxon>Basidiomycota</taxon>
        <taxon>Agaricomycotina</taxon>
        <taxon>Agaricomycetes</taxon>
        <taxon>Agaricomycetidae</taxon>
        <taxon>Agaricales</taxon>
        <taxon>Marasmiineae</taxon>
        <taxon>Mycenaceae</taxon>
        <taxon>Mycena</taxon>
    </lineage>
</organism>
<accession>A0A8H6YRH5</accession>
<dbReference type="GO" id="GO:0016491">
    <property type="term" value="F:oxidoreductase activity"/>
    <property type="evidence" value="ECO:0007669"/>
    <property type="project" value="UniProtKB-KW"/>
</dbReference>
<proteinExistence type="inferred from homology"/>
<protein>
    <submittedName>
        <fullName evidence="4">Hydrolase-4 domain-containing protein</fullName>
    </submittedName>
</protein>
<dbReference type="PANTHER" id="PTHR33365">
    <property type="entry name" value="YALI0B05434P"/>
    <property type="match status" value="1"/>
</dbReference>
<dbReference type="Pfam" id="PF11807">
    <property type="entry name" value="UstYa"/>
    <property type="match status" value="1"/>
</dbReference>
<name>A0A8H6YRH5_9AGAR</name>
<dbReference type="InterPro" id="IPR021765">
    <property type="entry name" value="UstYa-like"/>
</dbReference>
<keyword evidence="5" id="KW-1185">Reference proteome</keyword>
<comment type="pathway">
    <text evidence="1">Mycotoxin biosynthesis.</text>
</comment>
<sequence>MTLQEQIFGNYMQQSVPLTFQNSNTSAISGTVADAEWASFMPFNNGFLTKRIGNNTIQFSISAFHAMHCLDTMRRLFEIQFNVASQETIEEVQSNPSDRSFYHIHHCLIYLRNMVTCDADPTLEHDIIFANGTEMMRGDEVTHTCRDYKALFDMSDETAPLGCTGM</sequence>
<dbReference type="OrthoDB" id="3687641at2759"/>
<dbReference type="EMBL" id="JACAZI010000003">
    <property type="protein sequence ID" value="KAF7365898.1"/>
    <property type="molecule type" value="Genomic_DNA"/>
</dbReference>
<evidence type="ECO:0000256" key="2">
    <source>
        <dbReference type="ARBA" id="ARBA00023002"/>
    </source>
</evidence>
<keyword evidence="4" id="KW-0378">Hydrolase</keyword>